<comment type="caution">
    <text evidence="1">The sequence shown here is derived from an EMBL/GenBank/DDBJ whole genome shotgun (WGS) entry which is preliminary data.</text>
</comment>
<evidence type="ECO:0000313" key="2">
    <source>
        <dbReference type="Proteomes" id="UP000828390"/>
    </source>
</evidence>
<dbReference type="EMBL" id="JAIWYP010000001">
    <property type="protein sequence ID" value="KAH3887649.1"/>
    <property type="molecule type" value="Genomic_DNA"/>
</dbReference>
<gene>
    <name evidence="1" type="ORF">DPMN_011667</name>
</gene>
<name>A0A9D4N5J4_DREPO</name>
<organism evidence="1 2">
    <name type="scientific">Dreissena polymorpha</name>
    <name type="common">Zebra mussel</name>
    <name type="synonym">Mytilus polymorpha</name>
    <dbReference type="NCBI Taxonomy" id="45954"/>
    <lineage>
        <taxon>Eukaryota</taxon>
        <taxon>Metazoa</taxon>
        <taxon>Spiralia</taxon>
        <taxon>Lophotrochozoa</taxon>
        <taxon>Mollusca</taxon>
        <taxon>Bivalvia</taxon>
        <taxon>Autobranchia</taxon>
        <taxon>Heteroconchia</taxon>
        <taxon>Euheterodonta</taxon>
        <taxon>Imparidentia</taxon>
        <taxon>Neoheterodontei</taxon>
        <taxon>Myida</taxon>
        <taxon>Dreissenoidea</taxon>
        <taxon>Dreissenidae</taxon>
        <taxon>Dreissena</taxon>
    </lineage>
</organism>
<sequence>NPSQDEYRDTLQVHTYGSHWLRRNPHKDTTPQMRTNVEQLSTTNATVLAIFNPFNPVALPLKTCSWTILTGTDISPWILNKGPTPSFFTGPARDHTTDTP</sequence>
<feature type="non-terminal residue" evidence="1">
    <location>
        <position position="100"/>
    </location>
</feature>
<protein>
    <submittedName>
        <fullName evidence="1">Uncharacterized protein</fullName>
    </submittedName>
</protein>
<dbReference type="AlphaFoldDB" id="A0A9D4N5J4"/>
<keyword evidence="2" id="KW-1185">Reference proteome</keyword>
<evidence type="ECO:0000313" key="1">
    <source>
        <dbReference type="EMBL" id="KAH3887649.1"/>
    </source>
</evidence>
<dbReference type="Proteomes" id="UP000828390">
    <property type="component" value="Unassembled WGS sequence"/>
</dbReference>
<accession>A0A9D4N5J4</accession>
<feature type="non-terminal residue" evidence="1">
    <location>
        <position position="1"/>
    </location>
</feature>
<proteinExistence type="predicted"/>
<reference evidence="1" key="2">
    <citation type="submission" date="2020-11" db="EMBL/GenBank/DDBJ databases">
        <authorList>
            <person name="McCartney M.A."/>
            <person name="Auch B."/>
            <person name="Kono T."/>
            <person name="Mallez S."/>
            <person name="Becker A."/>
            <person name="Gohl D.M."/>
            <person name="Silverstein K.A.T."/>
            <person name="Koren S."/>
            <person name="Bechman K.B."/>
            <person name="Herman A."/>
            <person name="Abrahante J.E."/>
            <person name="Garbe J."/>
        </authorList>
    </citation>
    <scope>NUCLEOTIDE SEQUENCE</scope>
    <source>
        <strain evidence="1">Duluth1</strain>
        <tissue evidence="1">Whole animal</tissue>
    </source>
</reference>
<reference evidence="1" key="1">
    <citation type="journal article" date="2019" name="bioRxiv">
        <title>The Genome of the Zebra Mussel, Dreissena polymorpha: A Resource for Invasive Species Research.</title>
        <authorList>
            <person name="McCartney M.A."/>
            <person name="Auch B."/>
            <person name="Kono T."/>
            <person name="Mallez S."/>
            <person name="Zhang Y."/>
            <person name="Obille A."/>
            <person name="Becker A."/>
            <person name="Abrahante J.E."/>
            <person name="Garbe J."/>
            <person name="Badalamenti J.P."/>
            <person name="Herman A."/>
            <person name="Mangelson H."/>
            <person name="Liachko I."/>
            <person name="Sullivan S."/>
            <person name="Sone E.D."/>
            <person name="Koren S."/>
            <person name="Silverstein K.A.T."/>
            <person name="Beckman K.B."/>
            <person name="Gohl D.M."/>
        </authorList>
    </citation>
    <scope>NUCLEOTIDE SEQUENCE</scope>
    <source>
        <strain evidence="1">Duluth1</strain>
        <tissue evidence="1">Whole animal</tissue>
    </source>
</reference>